<sequence>MPVVKSKVARRVAACAAVAFVSMAFTAACGDKDDSGGAATGTAGQNGGGNSAFAAYTACLSENGVTVTMPSGGPGDGGTRPSGAPDGARPSGMPRPSGSFAGGRGGFPGGGGPQKPDGVDEATWTKAQQACASVRPSFGGRDTGGGNGANAAYLDCLKDNGVADTGKLDESDATTKKAVQTCEVLRPSAAS</sequence>
<evidence type="ECO:0000256" key="1">
    <source>
        <dbReference type="SAM" id="MobiDB-lite"/>
    </source>
</evidence>
<organism evidence="3 4">
    <name type="scientific">Actinoplanes oblitus</name>
    <dbReference type="NCBI Taxonomy" id="3040509"/>
    <lineage>
        <taxon>Bacteria</taxon>
        <taxon>Bacillati</taxon>
        <taxon>Actinomycetota</taxon>
        <taxon>Actinomycetes</taxon>
        <taxon>Micromonosporales</taxon>
        <taxon>Micromonosporaceae</taxon>
        <taxon>Actinoplanes</taxon>
    </lineage>
</organism>
<dbReference type="Proteomes" id="UP001240150">
    <property type="component" value="Chromosome"/>
</dbReference>
<dbReference type="PROSITE" id="PS51257">
    <property type="entry name" value="PROKAR_LIPOPROTEIN"/>
    <property type="match status" value="1"/>
</dbReference>
<keyword evidence="4" id="KW-1185">Reference proteome</keyword>
<evidence type="ECO:0000313" key="4">
    <source>
        <dbReference type="Proteomes" id="UP001240150"/>
    </source>
</evidence>
<feature type="region of interest" description="Disordered" evidence="1">
    <location>
        <begin position="67"/>
        <end position="151"/>
    </location>
</feature>
<keyword evidence="2" id="KW-0732">Signal</keyword>
<feature type="chain" id="PRO_5046055467" description="PT repeat-containing protein" evidence="2">
    <location>
        <begin position="28"/>
        <end position="191"/>
    </location>
</feature>
<evidence type="ECO:0008006" key="5">
    <source>
        <dbReference type="Google" id="ProtNLM"/>
    </source>
</evidence>
<feature type="compositionally biased region" description="Gly residues" evidence="1">
    <location>
        <begin position="100"/>
        <end position="113"/>
    </location>
</feature>
<reference evidence="3 4" key="1">
    <citation type="submission" date="2023-06" db="EMBL/GenBank/DDBJ databases">
        <authorList>
            <person name="Yushchuk O."/>
            <person name="Binda E."/>
            <person name="Ruckert-Reed C."/>
            <person name="Fedorenko V."/>
            <person name="Kalinowski J."/>
            <person name="Marinelli F."/>
        </authorList>
    </citation>
    <scope>NUCLEOTIDE SEQUENCE [LARGE SCALE GENOMIC DNA]</scope>
    <source>
        <strain evidence="3 4">NRRL 3884</strain>
    </source>
</reference>
<evidence type="ECO:0000256" key="2">
    <source>
        <dbReference type="SAM" id="SignalP"/>
    </source>
</evidence>
<name>A0ABY8WML2_9ACTN</name>
<dbReference type="RefSeq" id="WP_284920570.1">
    <property type="nucleotide sequence ID" value="NZ_CP126980.1"/>
</dbReference>
<dbReference type="EMBL" id="CP126980">
    <property type="protein sequence ID" value="WIM99131.1"/>
    <property type="molecule type" value="Genomic_DNA"/>
</dbReference>
<gene>
    <name evidence="3" type="ORF">ACTOB_002771</name>
</gene>
<feature type="signal peptide" evidence="2">
    <location>
        <begin position="1"/>
        <end position="27"/>
    </location>
</feature>
<evidence type="ECO:0000313" key="3">
    <source>
        <dbReference type="EMBL" id="WIM99131.1"/>
    </source>
</evidence>
<proteinExistence type="predicted"/>
<accession>A0ABY8WML2</accession>
<protein>
    <recommendedName>
        <fullName evidence="5">PT repeat-containing protein</fullName>
    </recommendedName>
</protein>